<keyword evidence="3 10" id="KW-0132">Cell division</keyword>
<dbReference type="SUPFAM" id="SSF52540">
    <property type="entry name" value="P-loop containing nucleoside triphosphate hydrolases"/>
    <property type="match status" value="1"/>
</dbReference>
<dbReference type="EMBL" id="JAWJZB010000007">
    <property type="protein sequence ID" value="MDV5088555.1"/>
    <property type="molecule type" value="Genomic_DNA"/>
</dbReference>
<feature type="domain" description="EngB-type G" evidence="11">
    <location>
        <begin position="46"/>
        <end position="229"/>
    </location>
</feature>
<reference evidence="12 13" key="1">
    <citation type="submission" date="2023-10" db="EMBL/GenBank/DDBJ databases">
        <title>Veillonella sp. nov., isolated from a pig farm feces dump.</title>
        <authorList>
            <person name="Chang Y.-H."/>
        </authorList>
    </citation>
    <scope>NUCLEOTIDE SEQUENCE [LARGE SCALE GENOMIC DNA]</scope>
    <source>
        <strain evidence="12 13">YH-vei2233</strain>
    </source>
</reference>
<dbReference type="NCBIfam" id="TIGR03598">
    <property type="entry name" value="GTPase_YsxC"/>
    <property type="match status" value="1"/>
</dbReference>
<keyword evidence="7 10" id="KW-0342">GTP-binding</keyword>
<sequence length="232" mass="26247">MQKRKKTNKPQGPAPVYTRKVPAGPRIIAAKYNISCVKEDQYPEGDTVEVAFLGRSNVGKSSLINSLCNYRGLALVSGQPGKTKTINFFDIESKENISETEERRYNWFLVDLPGYGFAKTNKGNRDLWSSFIADYILHSPRLMLLCLLIDGRHPEMPIDKQAFDWLVQAGVPLQIVVTKIDKLNSKERQSNLAKIKELYPTETPPIPYSSLKHTGRELLQQRINEILVGDEA</sequence>
<evidence type="ECO:0000313" key="12">
    <source>
        <dbReference type="EMBL" id="MDV5088555.1"/>
    </source>
</evidence>
<accession>A0ABU3Z9H7</accession>
<keyword evidence="5 10" id="KW-0547">Nucleotide-binding</keyword>
<evidence type="ECO:0000259" key="11">
    <source>
        <dbReference type="PROSITE" id="PS51706"/>
    </source>
</evidence>
<organism evidence="12 13">
    <name type="scientific">Veillonella absiana</name>
    <dbReference type="NCBI Taxonomy" id="3079305"/>
    <lineage>
        <taxon>Bacteria</taxon>
        <taxon>Bacillati</taxon>
        <taxon>Bacillota</taxon>
        <taxon>Negativicutes</taxon>
        <taxon>Veillonellales</taxon>
        <taxon>Veillonellaceae</taxon>
        <taxon>Veillonella</taxon>
    </lineage>
</organism>
<keyword evidence="4" id="KW-0479">Metal-binding</keyword>
<evidence type="ECO:0000256" key="3">
    <source>
        <dbReference type="ARBA" id="ARBA00022618"/>
    </source>
</evidence>
<dbReference type="HAMAP" id="MF_00321">
    <property type="entry name" value="GTPase_EngB"/>
    <property type="match status" value="1"/>
</dbReference>
<dbReference type="PROSITE" id="PS51706">
    <property type="entry name" value="G_ENGB"/>
    <property type="match status" value="1"/>
</dbReference>
<gene>
    <name evidence="12" type="primary">yihA</name>
    <name evidence="10" type="synonym">engB</name>
    <name evidence="12" type="ORF">RVY80_06840</name>
</gene>
<keyword evidence="8 10" id="KW-0717">Septation</keyword>
<dbReference type="Proteomes" id="UP001272515">
    <property type="component" value="Unassembled WGS sequence"/>
</dbReference>
<dbReference type="InterPro" id="IPR030393">
    <property type="entry name" value="G_ENGB_dom"/>
</dbReference>
<evidence type="ECO:0000256" key="5">
    <source>
        <dbReference type="ARBA" id="ARBA00022741"/>
    </source>
</evidence>
<evidence type="ECO:0000256" key="10">
    <source>
        <dbReference type="HAMAP-Rule" id="MF_00321"/>
    </source>
</evidence>
<dbReference type="Pfam" id="PF01926">
    <property type="entry name" value="MMR_HSR1"/>
    <property type="match status" value="1"/>
</dbReference>
<dbReference type="Gene3D" id="3.40.50.300">
    <property type="entry name" value="P-loop containing nucleotide triphosphate hydrolases"/>
    <property type="match status" value="1"/>
</dbReference>
<evidence type="ECO:0000313" key="13">
    <source>
        <dbReference type="Proteomes" id="UP001272515"/>
    </source>
</evidence>
<dbReference type="InterPro" id="IPR019987">
    <property type="entry name" value="GTP-bd_ribosome_bio_YsxC"/>
</dbReference>
<comment type="cofactor">
    <cofactor evidence="1">
        <name>Mg(2+)</name>
        <dbReference type="ChEBI" id="CHEBI:18420"/>
    </cofactor>
</comment>
<comment type="similarity">
    <text evidence="2 10">Belongs to the TRAFAC class TrmE-Era-EngA-EngB-Septin-like GTPase superfamily. EngB GTPase family.</text>
</comment>
<dbReference type="InterPro" id="IPR027417">
    <property type="entry name" value="P-loop_NTPase"/>
</dbReference>
<dbReference type="PANTHER" id="PTHR11649">
    <property type="entry name" value="MSS1/TRME-RELATED GTP-BINDING PROTEIN"/>
    <property type="match status" value="1"/>
</dbReference>
<proteinExistence type="inferred from homology"/>
<comment type="caution">
    <text evidence="12">The sequence shown here is derived from an EMBL/GenBank/DDBJ whole genome shotgun (WGS) entry which is preliminary data.</text>
</comment>
<dbReference type="PANTHER" id="PTHR11649:SF13">
    <property type="entry name" value="ENGB-TYPE G DOMAIN-CONTAINING PROTEIN"/>
    <property type="match status" value="1"/>
</dbReference>
<keyword evidence="6" id="KW-0460">Magnesium</keyword>
<evidence type="ECO:0000256" key="6">
    <source>
        <dbReference type="ARBA" id="ARBA00022842"/>
    </source>
</evidence>
<evidence type="ECO:0000256" key="7">
    <source>
        <dbReference type="ARBA" id="ARBA00023134"/>
    </source>
</evidence>
<evidence type="ECO:0000256" key="1">
    <source>
        <dbReference type="ARBA" id="ARBA00001946"/>
    </source>
</evidence>
<keyword evidence="9 10" id="KW-0131">Cell cycle</keyword>
<evidence type="ECO:0000256" key="2">
    <source>
        <dbReference type="ARBA" id="ARBA00009638"/>
    </source>
</evidence>
<dbReference type="CDD" id="cd01876">
    <property type="entry name" value="YihA_EngB"/>
    <property type="match status" value="1"/>
</dbReference>
<dbReference type="RefSeq" id="WP_295188305.1">
    <property type="nucleotide sequence ID" value="NZ_JAWJZA010000006.1"/>
</dbReference>
<evidence type="ECO:0000256" key="9">
    <source>
        <dbReference type="ARBA" id="ARBA00023306"/>
    </source>
</evidence>
<name>A0ABU3Z9H7_9FIRM</name>
<keyword evidence="13" id="KW-1185">Reference proteome</keyword>
<evidence type="ECO:0000256" key="8">
    <source>
        <dbReference type="ARBA" id="ARBA00023210"/>
    </source>
</evidence>
<protein>
    <recommendedName>
        <fullName evidence="10">Probable GTP-binding protein EngB</fullName>
    </recommendedName>
</protein>
<comment type="function">
    <text evidence="10">Necessary for normal cell division and for the maintenance of normal septation.</text>
</comment>
<evidence type="ECO:0000256" key="4">
    <source>
        <dbReference type="ARBA" id="ARBA00022723"/>
    </source>
</evidence>
<dbReference type="InterPro" id="IPR006073">
    <property type="entry name" value="GTP-bd"/>
</dbReference>